<protein>
    <submittedName>
        <fullName evidence="2">Uncharacterized protein</fullName>
    </submittedName>
</protein>
<name>A0A6M3KQS7_9ZZZZ</name>
<dbReference type="EMBL" id="MT142529">
    <property type="protein sequence ID" value="QJA84399.1"/>
    <property type="molecule type" value="Genomic_DNA"/>
</dbReference>
<dbReference type="EMBL" id="MT141574">
    <property type="protein sequence ID" value="QJA67634.1"/>
    <property type="molecule type" value="Genomic_DNA"/>
</dbReference>
<organism evidence="2">
    <name type="scientific">viral metagenome</name>
    <dbReference type="NCBI Taxonomy" id="1070528"/>
    <lineage>
        <taxon>unclassified sequences</taxon>
        <taxon>metagenomes</taxon>
        <taxon>organismal metagenomes</taxon>
    </lineage>
</organism>
<dbReference type="AlphaFoldDB" id="A0A6M3KQS7"/>
<sequence length="55" mass="6131">MNKQEIIFSTSEPKKHSVRFSNKDPEVAISDVYIKRSALGAGVPKKIKVTIEEVS</sequence>
<evidence type="ECO:0000313" key="1">
    <source>
        <dbReference type="EMBL" id="QJA67634.1"/>
    </source>
</evidence>
<gene>
    <name evidence="2" type="ORF">MM415A00192_0008</name>
    <name evidence="1" type="ORF">MM415B00178_0016</name>
</gene>
<accession>A0A6M3KQS7</accession>
<proteinExistence type="predicted"/>
<evidence type="ECO:0000313" key="2">
    <source>
        <dbReference type="EMBL" id="QJA84399.1"/>
    </source>
</evidence>
<reference evidence="2" key="1">
    <citation type="submission" date="2020-03" db="EMBL/GenBank/DDBJ databases">
        <title>The deep terrestrial virosphere.</title>
        <authorList>
            <person name="Holmfeldt K."/>
            <person name="Nilsson E."/>
            <person name="Simone D."/>
            <person name="Lopez-Fernandez M."/>
            <person name="Wu X."/>
            <person name="de Brujin I."/>
            <person name="Lundin D."/>
            <person name="Andersson A."/>
            <person name="Bertilsson S."/>
            <person name="Dopson M."/>
        </authorList>
    </citation>
    <scope>NUCLEOTIDE SEQUENCE</scope>
    <source>
        <strain evidence="2">MM415A00192</strain>
        <strain evidence="1">MM415B00178</strain>
    </source>
</reference>